<sequence>MSTKRNKNSPLEPDVFNSSENNNPSKWLRRYELFAKNNEFNEREKIEALEYYLDNKTRIWYENNFDTFTNWKILKEAFINKYMGDEVEFKAWNDLQNAKQGSEDMEEFSNRMEIMFKQAKITDEKIKIKCLMSAVAPYYKRALVKNKVTTYSEAIKTLTEEERLDKVLL</sequence>
<dbReference type="OrthoDB" id="5593145at2759"/>
<evidence type="ECO:0000313" key="3">
    <source>
        <dbReference type="Proteomes" id="UP000188320"/>
    </source>
</evidence>
<evidence type="ECO:0000313" key="2">
    <source>
        <dbReference type="EMBL" id="OMH81655.1"/>
    </source>
</evidence>
<keyword evidence="3" id="KW-1185">Reference proteome</keyword>
<dbReference type="Proteomes" id="UP000188320">
    <property type="component" value="Unassembled WGS sequence"/>
</dbReference>
<gene>
    <name evidence="2" type="ORF">AX774_g4886</name>
</gene>
<dbReference type="Pfam" id="PF03732">
    <property type="entry name" value="Retrotrans_gag"/>
    <property type="match status" value="1"/>
</dbReference>
<evidence type="ECO:0000259" key="1">
    <source>
        <dbReference type="Pfam" id="PF03732"/>
    </source>
</evidence>
<dbReference type="InterPro" id="IPR005162">
    <property type="entry name" value="Retrotrans_gag_dom"/>
</dbReference>
<comment type="caution">
    <text evidence="2">The sequence shown here is derived from an EMBL/GenBank/DDBJ whole genome shotgun (WGS) entry which is preliminary data.</text>
</comment>
<feature type="domain" description="Retrotransposon gag" evidence="1">
    <location>
        <begin position="59"/>
        <end position="132"/>
    </location>
</feature>
<organism evidence="2 3">
    <name type="scientific">Zancudomyces culisetae</name>
    <name type="common">Gut fungus</name>
    <name type="synonym">Smittium culisetae</name>
    <dbReference type="NCBI Taxonomy" id="1213189"/>
    <lineage>
        <taxon>Eukaryota</taxon>
        <taxon>Fungi</taxon>
        <taxon>Fungi incertae sedis</taxon>
        <taxon>Zoopagomycota</taxon>
        <taxon>Kickxellomycotina</taxon>
        <taxon>Harpellomycetes</taxon>
        <taxon>Harpellales</taxon>
        <taxon>Legeriomycetaceae</taxon>
        <taxon>Zancudomyces</taxon>
    </lineage>
</organism>
<protein>
    <recommendedName>
        <fullName evidence="1">Retrotransposon gag domain-containing protein</fullName>
    </recommendedName>
</protein>
<dbReference type="AlphaFoldDB" id="A0A1R1PL15"/>
<name>A0A1R1PL15_ZANCU</name>
<dbReference type="EMBL" id="LSSK01000851">
    <property type="protein sequence ID" value="OMH81655.1"/>
    <property type="molecule type" value="Genomic_DNA"/>
</dbReference>
<proteinExistence type="predicted"/>
<reference evidence="3" key="1">
    <citation type="submission" date="2017-01" db="EMBL/GenBank/DDBJ databases">
        <authorList>
            <person name="Wang Y."/>
            <person name="White M."/>
            <person name="Kvist S."/>
            <person name="Moncalvo J.-M."/>
        </authorList>
    </citation>
    <scope>NUCLEOTIDE SEQUENCE [LARGE SCALE GENOMIC DNA]</scope>
    <source>
        <strain evidence="3">COL-18-3</strain>
    </source>
</reference>
<accession>A0A1R1PL15</accession>